<evidence type="ECO:0000259" key="9">
    <source>
        <dbReference type="Pfam" id="PF00892"/>
    </source>
</evidence>
<organism evidence="10">
    <name type="scientific">freshwater metagenome</name>
    <dbReference type="NCBI Taxonomy" id="449393"/>
    <lineage>
        <taxon>unclassified sequences</taxon>
        <taxon>metagenomes</taxon>
        <taxon>ecological metagenomes</taxon>
    </lineage>
</organism>
<feature type="domain" description="EamA" evidence="9">
    <location>
        <begin position="15"/>
        <end position="151"/>
    </location>
</feature>
<feature type="transmembrane region" description="Helical" evidence="8">
    <location>
        <begin position="135"/>
        <end position="152"/>
    </location>
</feature>
<feature type="transmembrane region" description="Helical" evidence="8">
    <location>
        <begin position="46"/>
        <end position="67"/>
    </location>
</feature>
<name>A0A6J6BM16_9ZZZZ</name>
<feature type="transmembrane region" description="Helical" evidence="8">
    <location>
        <begin position="186"/>
        <end position="208"/>
    </location>
</feature>
<sequence length="306" mass="33274">MTQLVGEPHDARLRSGLVAGLTAYLLWGALTLYWKLLTDFDAFELVGWRIASAALIMAAVLTASRRWVHLRPVLRDRRLLGRVTLAAVLLTCNWSAYVYAVVHDRVIETALGYFMAPLGTMAVGIVVFHEPVRRLQRVAIALGVAAVVLLSVTYGRVPWAAVVLATTWSLYGWLKKEVPLTPLESMAAESFVVLLPAVVVASVFAGRAGSIPSTASAGELVLVLLTGVATVVPLMLFAWAAPRVPLTVLGPMQYLIPTINFLLGWLVFHEELTLWRVIGFVLVWIGLVLVTVDTVARARSVSAPTT</sequence>
<dbReference type="Gene3D" id="1.10.3730.20">
    <property type="match status" value="1"/>
</dbReference>
<feature type="domain" description="EamA" evidence="9">
    <location>
        <begin position="160"/>
        <end position="291"/>
    </location>
</feature>
<evidence type="ECO:0000256" key="4">
    <source>
        <dbReference type="ARBA" id="ARBA00022475"/>
    </source>
</evidence>
<dbReference type="InterPro" id="IPR037185">
    <property type="entry name" value="EmrE-like"/>
</dbReference>
<proteinExistence type="inferred from homology"/>
<feature type="transmembrane region" description="Helical" evidence="8">
    <location>
        <begin position="274"/>
        <end position="292"/>
    </location>
</feature>
<evidence type="ECO:0000313" key="10">
    <source>
        <dbReference type="EMBL" id="CAB4539208.1"/>
    </source>
</evidence>
<reference evidence="10" key="1">
    <citation type="submission" date="2020-05" db="EMBL/GenBank/DDBJ databases">
        <authorList>
            <person name="Chiriac C."/>
            <person name="Salcher M."/>
            <person name="Ghai R."/>
            <person name="Kavagutti S V."/>
        </authorList>
    </citation>
    <scope>NUCLEOTIDE SEQUENCE</scope>
</reference>
<evidence type="ECO:0000256" key="5">
    <source>
        <dbReference type="ARBA" id="ARBA00022692"/>
    </source>
</evidence>
<dbReference type="InterPro" id="IPR004626">
    <property type="entry name" value="RarD"/>
</dbReference>
<gene>
    <name evidence="10" type="ORF">UFOPK1493_00168</name>
</gene>
<dbReference type="PANTHER" id="PTHR22911">
    <property type="entry name" value="ACYL-MALONYL CONDENSING ENZYME-RELATED"/>
    <property type="match status" value="1"/>
</dbReference>
<keyword evidence="4" id="KW-1003">Cell membrane</keyword>
<feature type="transmembrane region" description="Helical" evidence="8">
    <location>
        <begin position="12"/>
        <end position="34"/>
    </location>
</feature>
<dbReference type="Pfam" id="PF00892">
    <property type="entry name" value="EamA"/>
    <property type="match status" value="2"/>
</dbReference>
<evidence type="ECO:0000256" key="8">
    <source>
        <dbReference type="SAM" id="Phobius"/>
    </source>
</evidence>
<evidence type="ECO:0000256" key="1">
    <source>
        <dbReference type="ARBA" id="ARBA00004651"/>
    </source>
</evidence>
<feature type="transmembrane region" description="Helical" evidence="8">
    <location>
        <begin position="248"/>
        <end position="268"/>
    </location>
</feature>
<keyword evidence="5 8" id="KW-0812">Transmembrane</keyword>
<dbReference type="PANTHER" id="PTHR22911:SF137">
    <property type="entry name" value="SOLUTE CARRIER FAMILY 35 MEMBER G2-RELATED"/>
    <property type="match status" value="1"/>
</dbReference>
<comment type="subcellular location">
    <subcellularLocation>
        <location evidence="1">Cell membrane</location>
        <topology evidence="1">Multi-pass membrane protein</topology>
    </subcellularLocation>
</comment>
<feature type="transmembrane region" description="Helical" evidence="8">
    <location>
        <begin position="79"/>
        <end position="99"/>
    </location>
</feature>
<accession>A0A6J6BM16</accession>
<keyword evidence="6 8" id="KW-1133">Transmembrane helix</keyword>
<comment type="similarity">
    <text evidence="2">Belongs to the EamA transporter family.</text>
</comment>
<feature type="transmembrane region" description="Helical" evidence="8">
    <location>
        <begin position="111"/>
        <end position="128"/>
    </location>
</feature>
<dbReference type="InterPro" id="IPR000620">
    <property type="entry name" value="EamA_dom"/>
</dbReference>
<keyword evidence="3" id="KW-0813">Transport</keyword>
<feature type="transmembrane region" description="Helical" evidence="8">
    <location>
        <begin position="220"/>
        <end position="241"/>
    </location>
</feature>
<dbReference type="EMBL" id="CAEZSR010000003">
    <property type="protein sequence ID" value="CAB4539208.1"/>
    <property type="molecule type" value="Genomic_DNA"/>
</dbReference>
<evidence type="ECO:0000256" key="3">
    <source>
        <dbReference type="ARBA" id="ARBA00022448"/>
    </source>
</evidence>
<dbReference type="GO" id="GO:0005886">
    <property type="term" value="C:plasma membrane"/>
    <property type="evidence" value="ECO:0007669"/>
    <property type="project" value="UniProtKB-SubCell"/>
</dbReference>
<dbReference type="SUPFAM" id="SSF103481">
    <property type="entry name" value="Multidrug resistance efflux transporter EmrE"/>
    <property type="match status" value="2"/>
</dbReference>
<dbReference type="NCBIfam" id="TIGR00688">
    <property type="entry name" value="rarD"/>
    <property type="match status" value="1"/>
</dbReference>
<evidence type="ECO:0000256" key="7">
    <source>
        <dbReference type="ARBA" id="ARBA00023136"/>
    </source>
</evidence>
<protein>
    <submittedName>
        <fullName evidence="10">Unannotated protein</fullName>
    </submittedName>
</protein>
<keyword evidence="7 8" id="KW-0472">Membrane</keyword>
<evidence type="ECO:0000256" key="6">
    <source>
        <dbReference type="ARBA" id="ARBA00022989"/>
    </source>
</evidence>
<dbReference type="AlphaFoldDB" id="A0A6J6BM16"/>
<evidence type="ECO:0000256" key="2">
    <source>
        <dbReference type="ARBA" id="ARBA00007362"/>
    </source>
</evidence>